<dbReference type="EMBL" id="CAMXCT010003835">
    <property type="protein sequence ID" value="CAI4006495.1"/>
    <property type="molecule type" value="Genomic_DNA"/>
</dbReference>
<evidence type="ECO:0000313" key="3">
    <source>
        <dbReference type="EMBL" id="CAL1159870.1"/>
    </source>
</evidence>
<dbReference type="Proteomes" id="UP001152797">
    <property type="component" value="Unassembled WGS sequence"/>
</dbReference>
<dbReference type="EMBL" id="CAMXCT030003835">
    <property type="protein sequence ID" value="CAL4793807.1"/>
    <property type="molecule type" value="Genomic_DNA"/>
</dbReference>
<feature type="non-terminal residue" evidence="2">
    <location>
        <position position="1"/>
    </location>
</feature>
<name>A0A9P1DBQ6_9DINO</name>
<comment type="caution">
    <text evidence="2">The sequence shown here is derived from an EMBL/GenBank/DDBJ whole genome shotgun (WGS) entry which is preliminary data.</text>
</comment>
<reference evidence="2" key="1">
    <citation type="submission" date="2022-10" db="EMBL/GenBank/DDBJ databases">
        <authorList>
            <person name="Chen Y."/>
            <person name="Dougan E. K."/>
            <person name="Chan C."/>
            <person name="Rhodes N."/>
            <person name="Thang M."/>
        </authorList>
    </citation>
    <scope>NUCLEOTIDE SEQUENCE</scope>
</reference>
<gene>
    <name evidence="2" type="ORF">C1SCF055_LOCUS32133</name>
</gene>
<feature type="compositionally biased region" description="Acidic residues" evidence="1">
    <location>
        <begin position="428"/>
        <end position="447"/>
    </location>
</feature>
<proteinExistence type="predicted"/>
<evidence type="ECO:0000313" key="2">
    <source>
        <dbReference type="EMBL" id="CAI4006495.1"/>
    </source>
</evidence>
<feature type="region of interest" description="Disordered" evidence="1">
    <location>
        <begin position="428"/>
        <end position="451"/>
    </location>
</feature>
<feature type="compositionally biased region" description="Basic residues" evidence="1">
    <location>
        <begin position="171"/>
        <end position="182"/>
    </location>
</feature>
<feature type="non-terminal residue" evidence="2">
    <location>
        <position position="544"/>
    </location>
</feature>
<keyword evidence="4" id="KW-1185">Reference proteome</keyword>
<dbReference type="EMBL" id="CAMXCT020003835">
    <property type="protein sequence ID" value="CAL1159870.1"/>
    <property type="molecule type" value="Genomic_DNA"/>
</dbReference>
<feature type="region of interest" description="Disordered" evidence="1">
    <location>
        <begin position="44"/>
        <end position="64"/>
    </location>
</feature>
<organism evidence="2">
    <name type="scientific">Cladocopium goreaui</name>
    <dbReference type="NCBI Taxonomy" id="2562237"/>
    <lineage>
        <taxon>Eukaryota</taxon>
        <taxon>Sar</taxon>
        <taxon>Alveolata</taxon>
        <taxon>Dinophyceae</taxon>
        <taxon>Suessiales</taxon>
        <taxon>Symbiodiniaceae</taxon>
        <taxon>Cladocopium</taxon>
    </lineage>
</organism>
<feature type="region of interest" description="Disordered" evidence="1">
    <location>
        <begin position="157"/>
        <end position="182"/>
    </location>
</feature>
<sequence>PSPVPCSMWPPPNTRGIDGMLAVYSVATPVWDSFTATLGDPGVGRAASSGSLQTRRRPAAHRCGGDPGGVGLSWLVFRASHLLTNLSSCRGINGYLDRHLANLHCDFGIFVRFAKRHLKSQKYQSFVLQDDGRAGEYMAKRLAKVKLEMDQGHQHALQTDWDDVEPEGNGRRKSKVRREARKKKLRAEREELQHLRNWTTRGGILSINGRIVAAVFSTIEKTQTDELLVDFMESSSQSVLEALAVLVALTRWSEKLKGMTELCIEELKTARIPGKANVEADIDIAPENGPVNSFYRLPSPLRAPSLHVGRERMSSADQLTFLVAGGHRCHRPRLAVDMGLHDLLGLLRVAEEHTRIQAHEPSQGFKLARRHEREHRMVGHGLPQQVEKLGLDEPQGKGHMTPLQQPLALALGHQAEVDVEVDADMVEEKLEEEEEEEAEEAEEEEKEDEVRLGPTELTRIVPMLNIHHPKLEINTATLPAHGAKTLESLRGNSRVLEYSNTAATFEKWAEQWNNYHRAEIKVEDDDIKEQQLEESQLYQSTRMA</sequence>
<evidence type="ECO:0000256" key="1">
    <source>
        <dbReference type="SAM" id="MobiDB-lite"/>
    </source>
</evidence>
<reference evidence="3" key="2">
    <citation type="submission" date="2024-04" db="EMBL/GenBank/DDBJ databases">
        <authorList>
            <person name="Chen Y."/>
            <person name="Shah S."/>
            <person name="Dougan E. K."/>
            <person name="Thang M."/>
            <person name="Chan C."/>
        </authorList>
    </citation>
    <scope>NUCLEOTIDE SEQUENCE [LARGE SCALE GENOMIC DNA]</scope>
</reference>
<evidence type="ECO:0000313" key="4">
    <source>
        <dbReference type="Proteomes" id="UP001152797"/>
    </source>
</evidence>
<protein>
    <submittedName>
        <fullName evidence="2">Uncharacterized protein</fullName>
    </submittedName>
</protein>
<accession>A0A9P1DBQ6</accession>
<dbReference type="AlphaFoldDB" id="A0A9P1DBQ6"/>